<dbReference type="AlphaFoldDB" id="A0A511AZD4"/>
<protein>
    <submittedName>
        <fullName evidence="1">Uncharacterized protein</fullName>
    </submittedName>
</protein>
<organism evidence="1 2">
    <name type="scientific">Gluconobacter wancherniae NBRC 103581</name>
    <dbReference type="NCBI Taxonomy" id="656744"/>
    <lineage>
        <taxon>Bacteria</taxon>
        <taxon>Pseudomonadati</taxon>
        <taxon>Pseudomonadota</taxon>
        <taxon>Alphaproteobacteria</taxon>
        <taxon>Acetobacterales</taxon>
        <taxon>Acetobacteraceae</taxon>
        <taxon>Gluconobacter</taxon>
    </lineage>
</organism>
<sequence length="61" mass="6653">MSRQRGFKISGAVCSFMKCAHNVVDRRAIGAISRAAGVTGLCDALRPIARIGKYETWKQKA</sequence>
<dbReference type="EMBL" id="BJUZ01000001">
    <property type="protein sequence ID" value="GEK93560.1"/>
    <property type="molecule type" value="Genomic_DNA"/>
</dbReference>
<name>A0A511AZD4_9PROT</name>
<comment type="caution">
    <text evidence="1">The sequence shown here is derived from an EMBL/GenBank/DDBJ whole genome shotgun (WGS) entry which is preliminary data.</text>
</comment>
<proteinExistence type="predicted"/>
<accession>A0A511AZD4</accession>
<keyword evidence="2" id="KW-1185">Reference proteome</keyword>
<gene>
    <name evidence="1" type="ORF">GWA01_13300</name>
</gene>
<reference evidence="1 2" key="1">
    <citation type="submission" date="2019-07" db="EMBL/GenBank/DDBJ databases">
        <title>Whole genome shotgun sequence of Gluconobacter wancherniae NBRC 103581.</title>
        <authorList>
            <person name="Hosoyama A."/>
            <person name="Uohara A."/>
            <person name="Ohji S."/>
            <person name="Ichikawa N."/>
        </authorList>
    </citation>
    <scope>NUCLEOTIDE SEQUENCE [LARGE SCALE GENOMIC DNA]</scope>
    <source>
        <strain evidence="1 2">NBRC 103581</strain>
    </source>
</reference>
<dbReference type="Proteomes" id="UP000321230">
    <property type="component" value="Unassembled WGS sequence"/>
</dbReference>
<evidence type="ECO:0000313" key="2">
    <source>
        <dbReference type="Proteomes" id="UP000321230"/>
    </source>
</evidence>
<evidence type="ECO:0000313" key="1">
    <source>
        <dbReference type="EMBL" id="GEK93560.1"/>
    </source>
</evidence>